<sequence length="111" mass="12094">MKKQMLILTGPGKVGKSTTIKWTFDDFLRWAIQKKKASIVHYLYLTGREVAAVIRVGKESIGIATRGDSGTQVSASLDFFAIHRCKVVVCAARSRGKPTPLYTILGVGPVS</sequence>
<comment type="caution">
    <text evidence="1">The sequence shown here is derived from an EMBL/GenBank/DDBJ whole genome shotgun (WGS) entry which is preliminary data.</text>
</comment>
<evidence type="ECO:0000313" key="1">
    <source>
        <dbReference type="EMBL" id="MCP2010611.1"/>
    </source>
</evidence>
<dbReference type="EMBL" id="JALJZU010000009">
    <property type="protein sequence ID" value="MCP2010611.1"/>
    <property type="molecule type" value="Genomic_DNA"/>
</dbReference>
<dbReference type="Proteomes" id="UP001162889">
    <property type="component" value="Unassembled WGS sequence"/>
</dbReference>
<organism evidence="1 2">
    <name type="scientific">Duganella violaceipulchra</name>
    <dbReference type="NCBI Taxonomy" id="2849652"/>
    <lineage>
        <taxon>Bacteria</taxon>
        <taxon>Pseudomonadati</taxon>
        <taxon>Pseudomonadota</taxon>
        <taxon>Betaproteobacteria</taxon>
        <taxon>Burkholderiales</taxon>
        <taxon>Oxalobacteraceae</taxon>
        <taxon>Telluria group</taxon>
        <taxon>Duganella</taxon>
    </lineage>
</organism>
<evidence type="ECO:0000313" key="2">
    <source>
        <dbReference type="Proteomes" id="UP001162889"/>
    </source>
</evidence>
<protein>
    <submittedName>
        <fullName evidence="1">Excinuclease UvrABC ATPase subunit</fullName>
    </submittedName>
</protein>
<gene>
    <name evidence="1" type="ORF">L1274_004353</name>
</gene>
<accession>A0ABT1GNP3</accession>
<dbReference type="RefSeq" id="WP_262311761.1">
    <property type="nucleotide sequence ID" value="NZ_JALJZU010000009.1"/>
</dbReference>
<reference evidence="1" key="1">
    <citation type="submission" date="2022-03" db="EMBL/GenBank/DDBJ databases">
        <title>Genome Encyclopedia of Bacteria and Archaea VI: Functional Genomics of Type Strains.</title>
        <authorList>
            <person name="Whitman W."/>
        </authorList>
    </citation>
    <scope>NUCLEOTIDE SEQUENCE</scope>
    <source>
        <strain evidence="1">HSC-15S17</strain>
    </source>
</reference>
<proteinExistence type="predicted"/>
<keyword evidence="2" id="KW-1185">Reference proteome</keyword>
<name>A0ABT1GNP3_9BURK</name>